<evidence type="ECO:0000259" key="3">
    <source>
        <dbReference type="Pfam" id="PF20581"/>
    </source>
</evidence>
<dbReference type="RefSeq" id="WP_245809525.1">
    <property type="nucleotide sequence ID" value="NZ_LT828558.1"/>
</dbReference>
<feature type="transmembrane region" description="Helical" evidence="1">
    <location>
        <begin position="415"/>
        <end position="431"/>
    </location>
</feature>
<gene>
    <name evidence="4" type="ORF">MTBBW1_2130046</name>
</gene>
<protein>
    <submittedName>
        <fullName evidence="4">Uncharacterized protein</fullName>
    </submittedName>
</protein>
<feature type="domain" description="DUF6784" evidence="2">
    <location>
        <begin position="670"/>
        <end position="768"/>
    </location>
</feature>
<keyword evidence="5" id="KW-1185">Reference proteome</keyword>
<dbReference type="Pfam" id="PF20580">
    <property type="entry name" value="DUF6784"/>
    <property type="match status" value="1"/>
</dbReference>
<sequence>MNTKPSCPTPVTSENVSVTSGNVSITSENLSVTSGNASITSGNASVTSENASITSENVNEQDYSHGIKASDTTSGKEIHPIRLRAVFIGLFFSAVICAVTPFNNAFRNATPLGGGHFPLAPFFIFIWLTLFTALLGKMISHKKSPSIFTGRELFLSWILMVTGSGIAYTGLARTFFFNLTVPLRFATVENRWKDILQPLLPKSLYPDSMDSVNLLYTGLKHGQDMNWLSVIKQIPWHTWLTPLMLWGIFIMLCYWVMLCMINVLSRQWVQNENMNFPLLSVPRTLCDALDRQAIFSFFSDGFLLAGLMIPFFLHTLNGFHFYFPSVPEIPTLVLAGPYFPEYGIFAGFHKLKLYFYPAFIGFAFITSRQISFSFWFMFLLCGLLSGLLAVMGYNIPSSSLGTTFGPTLTLPEETQMIGAYGVFFIFIIWLSRTHIKGTFLQGISNIKSTSFLTRILSRFISSKNIITPSVNISKPSPTIKDATDNPELFNASLSAWGGVAGIAALIIWCILFGMTPGAAILVMGAFFMVMLVSTRIIAQGGVAYFTITAAPIDGIIAFFGPGFFTSTGILIAGVMQKMLFLDLRESLMPSLLHAAKIHEQIRSRRIIIAGILLVLPVSIIVSLTAMLALCHKYGLQGLQMEWAARTTFSVYEKIFQVIDNPNPAGEWIVIFSIAGALVMMILVICYKRFYWWPLHPLGYLTAYSSAMRILWVSFFIGWFFNTICIRYGGVTIFRKVRYFFIGLIIGDFLMGGIWAFAGLFSHNSYQVLPG</sequence>
<name>A0A1W1HCC1_9BACT</name>
<feature type="transmembrane region" description="Helical" evidence="1">
    <location>
        <begin position="342"/>
        <end position="365"/>
    </location>
</feature>
<dbReference type="STRING" id="1246637.MTBBW1_2130046"/>
<feature type="transmembrane region" description="Helical" evidence="1">
    <location>
        <begin position="519"/>
        <end position="538"/>
    </location>
</feature>
<feature type="transmembrane region" description="Helical" evidence="1">
    <location>
        <begin position="739"/>
        <end position="760"/>
    </location>
</feature>
<dbReference type="Proteomes" id="UP000191931">
    <property type="component" value="Unassembled WGS sequence"/>
</dbReference>
<feature type="transmembrane region" description="Helical" evidence="1">
    <location>
        <begin position="372"/>
        <end position="395"/>
    </location>
</feature>
<organism evidence="4 5">
    <name type="scientific">Desulfamplus magnetovallimortis</name>
    <dbReference type="NCBI Taxonomy" id="1246637"/>
    <lineage>
        <taxon>Bacteria</taxon>
        <taxon>Pseudomonadati</taxon>
        <taxon>Thermodesulfobacteriota</taxon>
        <taxon>Desulfobacteria</taxon>
        <taxon>Desulfobacterales</taxon>
        <taxon>Desulfobacteraceae</taxon>
        <taxon>Desulfamplus</taxon>
    </lineage>
</organism>
<feature type="transmembrane region" description="Helical" evidence="1">
    <location>
        <begin position="709"/>
        <end position="727"/>
    </location>
</feature>
<dbReference type="EMBL" id="FWEV01000128">
    <property type="protein sequence ID" value="SLM30151.1"/>
    <property type="molecule type" value="Genomic_DNA"/>
</dbReference>
<feature type="transmembrane region" description="Helical" evidence="1">
    <location>
        <begin position="152"/>
        <end position="171"/>
    </location>
</feature>
<feature type="transmembrane region" description="Helical" evidence="1">
    <location>
        <begin position="122"/>
        <end position="140"/>
    </location>
</feature>
<evidence type="ECO:0000313" key="4">
    <source>
        <dbReference type="EMBL" id="SLM30151.1"/>
    </source>
</evidence>
<evidence type="ECO:0000256" key="1">
    <source>
        <dbReference type="SAM" id="Phobius"/>
    </source>
</evidence>
<accession>A0A1W1HCC1</accession>
<feature type="transmembrane region" description="Helical" evidence="1">
    <location>
        <begin position="493"/>
        <end position="513"/>
    </location>
</feature>
<evidence type="ECO:0000259" key="2">
    <source>
        <dbReference type="Pfam" id="PF20580"/>
    </source>
</evidence>
<keyword evidence="1" id="KW-1133">Transmembrane helix</keyword>
<dbReference type="InterPro" id="IPR046711">
    <property type="entry name" value="DUF6784"/>
</dbReference>
<dbReference type="Pfam" id="PF20581">
    <property type="entry name" value="DUF6785"/>
    <property type="match status" value="1"/>
</dbReference>
<feature type="transmembrane region" description="Helical" evidence="1">
    <location>
        <begin position="667"/>
        <end position="689"/>
    </location>
</feature>
<feature type="domain" description="DUF6785" evidence="3">
    <location>
        <begin position="82"/>
        <end position="634"/>
    </location>
</feature>
<dbReference type="AlphaFoldDB" id="A0A1W1HCC1"/>
<reference evidence="4 5" key="1">
    <citation type="submission" date="2017-03" db="EMBL/GenBank/DDBJ databases">
        <authorList>
            <person name="Afonso C.L."/>
            <person name="Miller P.J."/>
            <person name="Scott M.A."/>
            <person name="Spackman E."/>
            <person name="Goraichik I."/>
            <person name="Dimitrov K.M."/>
            <person name="Suarez D.L."/>
            <person name="Swayne D.E."/>
        </authorList>
    </citation>
    <scope>NUCLEOTIDE SEQUENCE [LARGE SCALE GENOMIC DNA]</scope>
    <source>
        <strain evidence="4">PRJEB14757</strain>
    </source>
</reference>
<feature type="transmembrane region" description="Helical" evidence="1">
    <location>
        <begin position="243"/>
        <end position="264"/>
    </location>
</feature>
<keyword evidence="1" id="KW-0472">Membrane</keyword>
<feature type="transmembrane region" description="Helical" evidence="1">
    <location>
        <begin position="83"/>
        <end position="102"/>
    </location>
</feature>
<feature type="transmembrane region" description="Helical" evidence="1">
    <location>
        <begin position="301"/>
        <end position="322"/>
    </location>
</feature>
<feature type="transmembrane region" description="Helical" evidence="1">
    <location>
        <begin position="550"/>
        <end position="575"/>
    </location>
</feature>
<proteinExistence type="predicted"/>
<dbReference type="InterPro" id="IPR046712">
    <property type="entry name" value="DUF6785"/>
</dbReference>
<feature type="transmembrane region" description="Helical" evidence="1">
    <location>
        <begin position="606"/>
        <end position="630"/>
    </location>
</feature>
<keyword evidence="1" id="KW-0812">Transmembrane</keyword>
<evidence type="ECO:0000313" key="5">
    <source>
        <dbReference type="Proteomes" id="UP000191931"/>
    </source>
</evidence>